<name>A0A0F3GXJ6_9BACT</name>
<dbReference type="PANTHER" id="PTHR43384">
    <property type="entry name" value="SEPTUM SITE-DETERMINING PROTEIN MIND HOMOLOG, CHLOROPLASTIC-RELATED"/>
    <property type="match status" value="1"/>
</dbReference>
<feature type="domain" description="CobQ/CobB/MinD/ParA nucleotide binding" evidence="4">
    <location>
        <begin position="4"/>
        <end position="62"/>
    </location>
</feature>
<dbReference type="GO" id="GO:0005524">
    <property type="term" value="F:ATP binding"/>
    <property type="evidence" value="ECO:0007669"/>
    <property type="project" value="UniProtKB-KW"/>
</dbReference>
<feature type="region of interest" description="Disordered" evidence="3">
    <location>
        <begin position="71"/>
        <end position="92"/>
    </location>
</feature>
<accession>A0A0F3GXJ6</accession>
<protein>
    <submittedName>
        <fullName evidence="5">Cobyrinic acid ac-diamide synthase</fullName>
    </submittedName>
</protein>
<dbReference type="InterPro" id="IPR002586">
    <property type="entry name" value="CobQ/CobB/MinD/ParA_Nub-bd_dom"/>
</dbReference>
<dbReference type="GO" id="GO:0016887">
    <property type="term" value="F:ATP hydrolysis activity"/>
    <property type="evidence" value="ECO:0007669"/>
    <property type="project" value="TreeGrafter"/>
</dbReference>
<reference evidence="5 6" key="1">
    <citation type="submission" date="2015-02" db="EMBL/GenBank/DDBJ databases">
        <title>Single-cell genomics of uncultivated deep-branching MTB reveals a conserved set of magnetosome genes.</title>
        <authorList>
            <person name="Kolinko S."/>
            <person name="Richter M."/>
            <person name="Glockner F.O."/>
            <person name="Brachmann A."/>
            <person name="Schuler D."/>
        </authorList>
    </citation>
    <scope>NUCLEOTIDE SEQUENCE [LARGE SCALE GENOMIC DNA]</scope>
    <source>
        <strain evidence="5">TM-1</strain>
    </source>
</reference>
<dbReference type="PANTHER" id="PTHR43384:SF6">
    <property type="entry name" value="SEPTUM SITE-DETERMINING PROTEIN MIND HOMOLOG, CHLOROPLASTIC"/>
    <property type="match status" value="1"/>
</dbReference>
<keyword evidence="1" id="KW-0547">Nucleotide-binding</keyword>
<evidence type="ECO:0000313" key="6">
    <source>
        <dbReference type="Proteomes" id="UP000033423"/>
    </source>
</evidence>
<evidence type="ECO:0000313" key="5">
    <source>
        <dbReference type="EMBL" id="KJU86714.1"/>
    </source>
</evidence>
<dbReference type="InterPro" id="IPR050625">
    <property type="entry name" value="ParA/MinD_ATPase"/>
</dbReference>
<evidence type="ECO:0000259" key="4">
    <source>
        <dbReference type="Pfam" id="PF01656"/>
    </source>
</evidence>
<evidence type="ECO:0000256" key="1">
    <source>
        <dbReference type="ARBA" id="ARBA00022741"/>
    </source>
</evidence>
<evidence type="ECO:0000256" key="3">
    <source>
        <dbReference type="SAM" id="MobiDB-lite"/>
    </source>
</evidence>
<dbReference type="InterPro" id="IPR027417">
    <property type="entry name" value="P-loop_NTPase"/>
</dbReference>
<dbReference type="AlphaFoldDB" id="A0A0F3GXJ6"/>
<feature type="non-terminal residue" evidence="5">
    <location>
        <position position="92"/>
    </location>
</feature>
<organism evidence="5 6">
    <name type="scientific">Candidatus Magnetobacterium bavaricum</name>
    <dbReference type="NCBI Taxonomy" id="29290"/>
    <lineage>
        <taxon>Bacteria</taxon>
        <taxon>Pseudomonadati</taxon>
        <taxon>Nitrospirota</taxon>
        <taxon>Thermodesulfovibrionia</taxon>
        <taxon>Thermodesulfovibrionales</taxon>
        <taxon>Candidatus Magnetobacteriaceae</taxon>
        <taxon>Candidatus Magnetobacterium</taxon>
    </lineage>
</organism>
<keyword evidence="6" id="KW-1185">Reference proteome</keyword>
<dbReference type="GO" id="GO:0005829">
    <property type="term" value="C:cytosol"/>
    <property type="evidence" value="ECO:0007669"/>
    <property type="project" value="TreeGrafter"/>
</dbReference>
<dbReference type="GO" id="GO:0009898">
    <property type="term" value="C:cytoplasmic side of plasma membrane"/>
    <property type="evidence" value="ECO:0007669"/>
    <property type="project" value="TreeGrafter"/>
</dbReference>
<evidence type="ECO:0000256" key="2">
    <source>
        <dbReference type="ARBA" id="ARBA00022840"/>
    </source>
</evidence>
<comment type="caution">
    <text evidence="5">The sequence shown here is derived from an EMBL/GenBank/DDBJ whole genome shotgun (WGS) entry which is preliminary data.</text>
</comment>
<proteinExistence type="predicted"/>
<dbReference type="EMBL" id="LACI01000486">
    <property type="protein sequence ID" value="KJU86714.1"/>
    <property type="molecule type" value="Genomic_DNA"/>
</dbReference>
<sequence>MKIAITGKGGVGKTTLSAVLSHLYAVDGKTVIAVDADPDANLAAAFGLDKEQTKDLRPIAEMGQLIEERTGARPGSMGGVFKLNPRVDDIPQ</sequence>
<dbReference type="GO" id="GO:0051782">
    <property type="term" value="P:negative regulation of cell division"/>
    <property type="evidence" value="ECO:0007669"/>
    <property type="project" value="TreeGrafter"/>
</dbReference>
<gene>
    <name evidence="5" type="ORF">MBAV_001095</name>
</gene>
<dbReference type="Gene3D" id="3.40.50.300">
    <property type="entry name" value="P-loop containing nucleotide triphosphate hydrolases"/>
    <property type="match status" value="1"/>
</dbReference>
<dbReference type="SUPFAM" id="SSF52540">
    <property type="entry name" value="P-loop containing nucleoside triphosphate hydrolases"/>
    <property type="match status" value="1"/>
</dbReference>
<dbReference type="Proteomes" id="UP000033423">
    <property type="component" value="Unassembled WGS sequence"/>
</dbReference>
<dbReference type="Pfam" id="PF01656">
    <property type="entry name" value="CbiA"/>
    <property type="match status" value="1"/>
</dbReference>
<keyword evidence="2" id="KW-0067">ATP-binding</keyword>